<gene>
    <name evidence="1" type="ORF">TSPGSL018_13650</name>
</gene>
<dbReference type="EMBL" id="GBEZ01020211">
    <property type="protein sequence ID" value="JAC66434.1"/>
    <property type="molecule type" value="Transcribed_RNA"/>
</dbReference>
<sequence length="69" mass="7612">RISKCTNHNIAQSLARPSQTLEDLLVIPLEPSLDDNPRLSQPTQGIPCMPMCNNLINLQSSPIQCNNLT</sequence>
<feature type="non-terminal residue" evidence="1">
    <location>
        <position position="1"/>
    </location>
</feature>
<organism evidence="1">
    <name type="scientific">Tetraselmis sp. GSL018</name>
    <dbReference type="NCBI Taxonomy" id="582737"/>
    <lineage>
        <taxon>Eukaryota</taxon>
        <taxon>Viridiplantae</taxon>
        <taxon>Chlorophyta</taxon>
        <taxon>core chlorophytes</taxon>
        <taxon>Chlorodendrophyceae</taxon>
        <taxon>Chlorodendrales</taxon>
        <taxon>Chlorodendraceae</taxon>
        <taxon>Tetraselmis</taxon>
    </lineage>
</organism>
<evidence type="ECO:0000313" key="1">
    <source>
        <dbReference type="EMBL" id="JAC66434.1"/>
    </source>
</evidence>
<accession>A0A061R6N3</accession>
<name>A0A061R6N3_9CHLO</name>
<proteinExistence type="predicted"/>
<reference evidence="1" key="1">
    <citation type="submission" date="2014-05" db="EMBL/GenBank/DDBJ databases">
        <title>The transcriptome of the halophilic microalga Tetraselmis sp. GSL018 isolated from the Great Salt Lake, Utah.</title>
        <authorList>
            <person name="Jinkerson R.E."/>
            <person name="D'Adamo S."/>
            <person name="Posewitz M.C."/>
        </authorList>
    </citation>
    <scope>NUCLEOTIDE SEQUENCE</scope>
    <source>
        <strain evidence="1">GSL018</strain>
    </source>
</reference>
<protein>
    <submittedName>
        <fullName evidence="1">Uncharacterized protein</fullName>
    </submittedName>
</protein>
<dbReference type="AlphaFoldDB" id="A0A061R6N3"/>